<keyword evidence="1" id="KW-0805">Transcription regulation</keyword>
<comment type="caution">
    <text evidence="5">The sequence shown here is derived from an EMBL/GenBank/DDBJ whole genome shotgun (WGS) entry which is preliminary data.</text>
</comment>
<dbReference type="RefSeq" id="WP_132420240.1">
    <property type="nucleotide sequence ID" value="NZ_SKFG01000038.1"/>
</dbReference>
<evidence type="ECO:0000313" key="6">
    <source>
        <dbReference type="Proteomes" id="UP000295418"/>
    </source>
</evidence>
<gene>
    <name evidence="5" type="ORF">E0485_22155</name>
</gene>
<dbReference type="InterPro" id="IPR051081">
    <property type="entry name" value="HTH_MetalResp_TranReg"/>
</dbReference>
<accession>A0A4V2WMR5</accession>
<dbReference type="SMART" id="SM00418">
    <property type="entry name" value="HTH_ARSR"/>
    <property type="match status" value="1"/>
</dbReference>
<dbReference type="SUPFAM" id="SSF46785">
    <property type="entry name" value="Winged helix' DNA-binding domain"/>
    <property type="match status" value="1"/>
</dbReference>
<organism evidence="5 6">
    <name type="scientific">Paenibacillus albiflavus</name>
    <dbReference type="NCBI Taxonomy" id="2545760"/>
    <lineage>
        <taxon>Bacteria</taxon>
        <taxon>Bacillati</taxon>
        <taxon>Bacillota</taxon>
        <taxon>Bacilli</taxon>
        <taxon>Bacillales</taxon>
        <taxon>Paenibacillaceae</taxon>
        <taxon>Paenibacillus</taxon>
    </lineage>
</organism>
<dbReference type="InterPro" id="IPR036390">
    <property type="entry name" value="WH_DNA-bd_sf"/>
</dbReference>
<dbReference type="AlphaFoldDB" id="A0A4V2WMR5"/>
<protein>
    <submittedName>
        <fullName evidence="5">ArsR family transcriptional regulator</fullName>
    </submittedName>
</protein>
<evidence type="ECO:0000256" key="2">
    <source>
        <dbReference type="ARBA" id="ARBA00023125"/>
    </source>
</evidence>
<sequence length="354" mass="40693">MYRSIRSGHVPLDYGELKLGSEVVVQHFYSPVVEGIMLTAALFKSKPDRLTQEDADAILQGLSSEALAFIDEWATTTGLEFYHPLEFLLLYPNFYDSELFLTQIKQLSHDQYVYQFWAGAIELKIIRELLEQPTKLSTMPVHILWENPEKLAYMIQFLSDISRYRTIISNILQTVFSSTQLEQRILASTALIDPAIAKLQTVSMEPLALAQYVMGKTFRRISPYKAYYFIPSYYITPAKVRIFDTEMCIVIYGCAVPLTDTRDESAQLELELKALSDRNRLMILRMLSGKREYGAKLAEYLGITTATVSHHLDLLKKAGFVKEEKIGTIKYFTCDQEHTTQVLDRTQHFLIRKP</sequence>
<keyword evidence="2" id="KW-0238">DNA-binding</keyword>
<dbReference type="Gene3D" id="1.10.10.10">
    <property type="entry name" value="Winged helix-like DNA-binding domain superfamily/Winged helix DNA-binding domain"/>
    <property type="match status" value="1"/>
</dbReference>
<dbReference type="PROSITE" id="PS50987">
    <property type="entry name" value="HTH_ARSR_2"/>
    <property type="match status" value="1"/>
</dbReference>
<evidence type="ECO:0000256" key="1">
    <source>
        <dbReference type="ARBA" id="ARBA00023015"/>
    </source>
</evidence>
<feature type="domain" description="HTH arsR-type" evidence="4">
    <location>
        <begin position="260"/>
        <end position="354"/>
    </location>
</feature>
<dbReference type="PANTHER" id="PTHR33154">
    <property type="entry name" value="TRANSCRIPTIONAL REGULATOR, ARSR FAMILY"/>
    <property type="match status" value="1"/>
</dbReference>
<dbReference type="Pfam" id="PF01022">
    <property type="entry name" value="HTH_5"/>
    <property type="match status" value="1"/>
</dbReference>
<name>A0A4V2WMR5_9BACL</name>
<dbReference type="InterPro" id="IPR001845">
    <property type="entry name" value="HTH_ArsR_DNA-bd_dom"/>
</dbReference>
<dbReference type="Proteomes" id="UP000295418">
    <property type="component" value="Unassembled WGS sequence"/>
</dbReference>
<evidence type="ECO:0000313" key="5">
    <source>
        <dbReference type="EMBL" id="TCZ72297.1"/>
    </source>
</evidence>
<dbReference type="OrthoDB" id="9794330at2"/>
<dbReference type="GO" id="GO:0003677">
    <property type="term" value="F:DNA binding"/>
    <property type="evidence" value="ECO:0007669"/>
    <property type="project" value="UniProtKB-KW"/>
</dbReference>
<evidence type="ECO:0000259" key="4">
    <source>
        <dbReference type="PROSITE" id="PS50987"/>
    </source>
</evidence>
<dbReference type="InterPro" id="IPR036388">
    <property type="entry name" value="WH-like_DNA-bd_sf"/>
</dbReference>
<dbReference type="NCBIfam" id="NF033788">
    <property type="entry name" value="HTH_metalloreg"/>
    <property type="match status" value="1"/>
</dbReference>
<proteinExistence type="predicted"/>
<dbReference type="PRINTS" id="PR00778">
    <property type="entry name" value="HTHARSR"/>
</dbReference>
<dbReference type="EMBL" id="SKFG01000038">
    <property type="protein sequence ID" value="TCZ72297.1"/>
    <property type="molecule type" value="Genomic_DNA"/>
</dbReference>
<dbReference type="PANTHER" id="PTHR33154:SF25">
    <property type="entry name" value="LMO0101 PROTEIN"/>
    <property type="match status" value="1"/>
</dbReference>
<evidence type="ECO:0000256" key="3">
    <source>
        <dbReference type="ARBA" id="ARBA00023163"/>
    </source>
</evidence>
<dbReference type="CDD" id="cd00090">
    <property type="entry name" value="HTH_ARSR"/>
    <property type="match status" value="1"/>
</dbReference>
<keyword evidence="6" id="KW-1185">Reference proteome</keyword>
<dbReference type="GO" id="GO:0003700">
    <property type="term" value="F:DNA-binding transcription factor activity"/>
    <property type="evidence" value="ECO:0007669"/>
    <property type="project" value="InterPro"/>
</dbReference>
<keyword evidence="3" id="KW-0804">Transcription</keyword>
<dbReference type="InterPro" id="IPR011991">
    <property type="entry name" value="ArsR-like_HTH"/>
</dbReference>
<reference evidence="5 6" key="1">
    <citation type="submission" date="2019-03" db="EMBL/GenBank/DDBJ databases">
        <authorList>
            <person name="Kim M.K.M."/>
        </authorList>
    </citation>
    <scope>NUCLEOTIDE SEQUENCE [LARGE SCALE GENOMIC DNA]</scope>
    <source>
        <strain evidence="5 6">18JY21-1</strain>
    </source>
</reference>